<comment type="catalytic activity">
    <reaction evidence="2">
        <text>thiamine phosphate + ATP = thiamine diphosphate + ADP</text>
        <dbReference type="Rhea" id="RHEA:15913"/>
        <dbReference type="ChEBI" id="CHEBI:30616"/>
        <dbReference type="ChEBI" id="CHEBI:37575"/>
        <dbReference type="ChEBI" id="CHEBI:58937"/>
        <dbReference type="ChEBI" id="CHEBI:456216"/>
        <dbReference type="EC" id="2.7.4.16"/>
    </reaction>
</comment>
<keyword evidence="2 5" id="KW-0418">Kinase</keyword>
<feature type="binding site" evidence="2">
    <location>
        <position position="205"/>
    </location>
    <ligand>
        <name>ATP</name>
        <dbReference type="ChEBI" id="CHEBI:30616"/>
    </ligand>
</feature>
<name>A0A6N0HNG7_9GAMM</name>
<dbReference type="GO" id="GO:0009229">
    <property type="term" value="P:thiamine diphosphate biosynthetic process"/>
    <property type="evidence" value="ECO:0007669"/>
    <property type="project" value="UniProtKB-UniRule"/>
</dbReference>
<dbReference type="EMBL" id="CP054490">
    <property type="protein sequence ID" value="QKQ23902.1"/>
    <property type="molecule type" value="Genomic_DNA"/>
</dbReference>
<feature type="binding site" evidence="2">
    <location>
        <position position="26"/>
    </location>
    <ligand>
        <name>Mg(2+)</name>
        <dbReference type="ChEBI" id="CHEBI:18420"/>
        <label>4</label>
    </ligand>
</feature>
<dbReference type="RefSeq" id="WP_174605342.1">
    <property type="nucleotide sequence ID" value="NZ_CP054490.1"/>
</dbReference>
<dbReference type="InterPro" id="IPR036921">
    <property type="entry name" value="PurM-like_N_sf"/>
</dbReference>
<evidence type="ECO:0000259" key="3">
    <source>
        <dbReference type="Pfam" id="PF00586"/>
    </source>
</evidence>
<feature type="binding site" evidence="2">
    <location>
        <position position="71"/>
    </location>
    <ligand>
        <name>Mg(2+)</name>
        <dbReference type="ChEBI" id="CHEBI:18420"/>
        <label>3</label>
    </ligand>
</feature>
<dbReference type="GO" id="GO:0000287">
    <property type="term" value="F:magnesium ion binding"/>
    <property type="evidence" value="ECO:0007669"/>
    <property type="project" value="UniProtKB-UniRule"/>
</dbReference>
<dbReference type="GO" id="GO:0009030">
    <property type="term" value="F:thiamine-phosphate kinase activity"/>
    <property type="evidence" value="ECO:0007669"/>
    <property type="project" value="UniProtKB-UniRule"/>
</dbReference>
<keyword evidence="6" id="KW-1185">Reference proteome</keyword>
<feature type="binding site" evidence="2">
    <location>
        <position position="254"/>
    </location>
    <ligand>
        <name>substrate</name>
    </ligand>
</feature>
<keyword evidence="2" id="KW-0460">Magnesium</keyword>
<feature type="domain" description="PurM-like C-terminal" evidence="4">
    <location>
        <begin position="193"/>
        <end position="290"/>
    </location>
</feature>
<dbReference type="Pfam" id="PF00586">
    <property type="entry name" value="AIRS"/>
    <property type="match status" value="1"/>
</dbReference>
<feature type="binding site" evidence="2">
    <location>
        <position position="71"/>
    </location>
    <ligand>
        <name>Mg(2+)</name>
        <dbReference type="ChEBI" id="CHEBI:18420"/>
        <label>4</label>
    </ligand>
</feature>
<dbReference type="SUPFAM" id="SSF56042">
    <property type="entry name" value="PurM C-terminal domain-like"/>
    <property type="match status" value="1"/>
</dbReference>
<dbReference type="InterPro" id="IPR010918">
    <property type="entry name" value="PurM-like_C_dom"/>
</dbReference>
<feature type="binding site" evidence="2">
    <location>
        <position position="118"/>
    </location>
    <ligand>
        <name>Mg(2+)</name>
        <dbReference type="ChEBI" id="CHEBI:18420"/>
        <label>1</label>
    </ligand>
</feature>
<keyword evidence="2" id="KW-0547">Nucleotide-binding</keyword>
<feature type="binding site" evidence="2">
    <location>
        <begin position="117"/>
        <end position="118"/>
    </location>
    <ligand>
        <name>ATP</name>
        <dbReference type="ChEBI" id="CHEBI:30616"/>
    </ligand>
</feature>
<dbReference type="InterPro" id="IPR036676">
    <property type="entry name" value="PurM-like_C_sf"/>
</dbReference>
<dbReference type="Gene3D" id="3.90.650.10">
    <property type="entry name" value="PurM-like C-terminal domain"/>
    <property type="match status" value="1"/>
</dbReference>
<protein>
    <recommendedName>
        <fullName evidence="2">Thiamine-monophosphate kinase</fullName>
        <shortName evidence="2">TMP kinase</shortName>
        <shortName evidence="2">Thiamine-phosphate kinase</shortName>
        <ecNumber evidence="2">2.7.4.16</ecNumber>
    </recommendedName>
</protein>
<feature type="binding site" evidence="2">
    <location>
        <position position="43"/>
    </location>
    <ligand>
        <name>Mg(2+)</name>
        <dbReference type="ChEBI" id="CHEBI:18420"/>
        <label>1</label>
    </ligand>
</feature>
<feature type="binding site" evidence="2">
    <location>
        <position position="43"/>
    </location>
    <ligand>
        <name>Mg(2+)</name>
        <dbReference type="ChEBI" id="CHEBI:18420"/>
        <label>2</label>
    </ligand>
</feature>
<accession>A0A6N0HNG7</accession>
<proteinExistence type="inferred from homology"/>
<dbReference type="InterPro" id="IPR006283">
    <property type="entry name" value="ThiL-like"/>
</dbReference>
<evidence type="ECO:0000313" key="5">
    <source>
        <dbReference type="EMBL" id="QKQ23902.1"/>
    </source>
</evidence>
<keyword evidence="1 2" id="KW-0784">Thiamine biosynthesis</keyword>
<feature type="binding site" evidence="2">
    <location>
        <position position="203"/>
    </location>
    <ligand>
        <name>Mg(2+)</name>
        <dbReference type="ChEBI" id="CHEBI:18420"/>
        <label>3</label>
    </ligand>
</feature>
<feature type="binding site" evidence="2">
    <location>
        <position position="41"/>
    </location>
    <ligand>
        <name>Mg(2+)</name>
        <dbReference type="ChEBI" id="CHEBI:18420"/>
        <label>4</label>
    </ligand>
</feature>
<dbReference type="AlphaFoldDB" id="A0A6N0HNG7"/>
<keyword evidence="2 5" id="KW-0808">Transferase</keyword>
<comment type="similarity">
    <text evidence="2">Belongs to the thiamine-monophosphate kinase family.</text>
</comment>
<organism evidence="5 6">
    <name type="scientific">Candidatus Ruthia endofausta</name>
    <dbReference type="NCBI Taxonomy" id="2738852"/>
    <lineage>
        <taxon>Bacteria</taxon>
        <taxon>Pseudomonadati</taxon>
        <taxon>Pseudomonadota</taxon>
        <taxon>Gammaproteobacteria</taxon>
        <taxon>Candidatus Pseudothioglobaceae</taxon>
        <taxon>Candidatus Ruthturnera</taxon>
    </lineage>
</organism>
<dbReference type="GO" id="GO:0005524">
    <property type="term" value="F:ATP binding"/>
    <property type="evidence" value="ECO:0007669"/>
    <property type="project" value="UniProtKB-UniRule"/>
</dbReference>
<dbReference type="NCBIfam" id="TIGR01379">
    <property type="entry name" value="thiL"/>
    <property type="match status" value="1"/>
</dbReference>
<dbReference type="Pfam" id="PF02769">
    <property type="entry name" value="AIRS_C"/>
    <property type="match status" value="1"/>
</dbReference>
<comment type="caution">
    <text evidence="2">Lacks conserved residue(s) required for the propagation of feature annotation.</text>
</comment>
<feature type="binding site" evidence="2">
    <location>
        <position position="306"/>
    </location>
    <ligand>
        <name>substrate</name>
    </ligand>
</feature>
<dbReference type="Gene3D" id="3.30.1330.10">
    <property type="entry name" value="PurM-like, N-terminal domain"/>
    <property type="match status" value="1"/>
</dbReference>
<dbReference type="HAMAP" id="MF_02128">
    <property type="entry name" value="TMP_kinase"/>
    <property type="match status" value="1"/>
</dbReference>
<dbReference type="UniPathway" id="UPA00060">
    <property type="reaction ID" value="UER00142"/>
</dbReference>
<evidence type="ECO:0000256" key="1">
    <source>
        <dbReference type="ARBA" id="ARBA00022977"/>
    </source>
</evidence>
<evidence type="ECO:0000259" key="4">
    <source>
        <dbReference type="Pfam" id="PF02769"/>
    </source>
</evidence>
<comment type="pathway">
    <text evidence="2">Cofactor biosynthesis; thiamine diphosphate biosynthesis; thiamine diphosphate from thiamine phosphate: step 1/1.</text>
</comment>
<comment type="function">
    <text evidence="2">Catalyzes the ATP-dependent phosphorylation of thiamine-monophosphate (TMP) to form thiamine-pyrophosphate (TPP), the active form of vitamin B1.</text>
</comment>
<feature type="binding site" evidence="2">
    <location>
        <position position="142"/>
    </location>
    <ligand>
        <name>ATP</name>
        <dbReference type="ChEBI" id="CHEBI:30616"/>
    </ligand>
</feature>
<comment type="miscellaneous">
    <text evidence="2">Reaction mechanism of ThiL seems to utilize a direct, inline transfer of the gamma-phosphate of ATP to TMP rather than a phosphorylated enzyme intermediate.</text>
</comment>
<feature type="binding site" evidence="2">
    <location>
        <position position="26"/>
    </location>
    <ligand>
        <name>Mg(2+)</name>
        <dbReference type="ChEBI" id="CHEBI:18420"/>
        <label>3</label>
    </ligand>
</feature>
<evidence type="ECO:0000313" key="6">
    <source>
        <dbReference type="Proteomes" id="UP000509429"/>
    </source>
</evidence>
<gene>
    <name evidence="2 5" type="primary">thiL</name>
    <name evidence="5" type="ORF">HUE58_01620</name>
</gene>
<keyword evidence="2" id="KW-0067">ATP-binding</keyword>
<dbReference type="PIRSF" id="PIRSF005303">
    <property type="entry name" value="Thiam_monoph_kin"/>
    <property type="match status" value="1"/>
</dbReference>
<dbReference type="GO" id="GO:0009228">
    <property type="term" value="P:thiamine biosynthetic process"/>
    <property type="evidence" value="ECO:0007669"/>
    <property type="project" value="UniProtKB-KW"/>
</dbReference>
<sequence length="309" mass="33915">MNEFSLIEAYFNWGGSNLANLGIGDDCAVINIDANYQLVTSVDTLIEGVHFPLNTSASDIAYKSLAVNLSDLAAMGARAKYFTLALTLPNINKKWLSQFSISLKSLADEFDIALIGGDTTKGALSITINVTGVVEKNKALLRSSAQMRDLIFVSNTIGNAAYAWKQLKNNQIPSEYVINQFNRPKPQLFLGQQLSDIANACIDISDGLEQDLTHILTRSNVGASINLDDIPLINEVKIYIKKTNDWCLVLAGGDDYELCFTVPAKNMDLLKALQSKNDIKVTQIGIINDSMVLTKIGSFDKQCCSYQHF</sequence>
<dbReference type="PANTHER" id="PTHR30270">
    <property type="entry name" value="THIAMINE-MONOPHOSPHATE KINASE"/>
    <property type="match status" value="1"/>
</dbReference>
<feature type="binding site" evidence="2">
    <location>
        <position position="50"/>
    </location>
    <ligand>
        <name>substrate</name>
    </ligand>
</feature>
<dbReference type="CDD" id="cd02194">
    <property type="entry name" value="ThiL"/>
    <property type="match status" value="1"/>
</dbReference>
<dbReference type="InterPro" id="IPR016188">
    <property type="entry name" value="PurM-like_N"/>
</dbReference>
<dbReference type="PANTHER" id="PTHR30270:SF0">
    <property type="entry name" value="THIAMINE-MONOPHOSPHATE KINASE"/>
    <property type="match status" value="1"/>
</dbReference>
<feature type="domain" description="PurM-like N-terminal" evidence="3">
    <location>
        <begin position="24"/>
        <end position="133"/>
    </location>
</feature>
<feature type="binding site" evidence="2">
    <location>
        <position position="71"/>
    </location>
    <ligand>
        <name>Mg(2+)</name>
        <dbReference type="ChEBI" id="CHEBI:18420"/>
        <label>2</label>
    </ligand>
</feature>
<dbReference type="Proteomes" id="UP000509429">
    <property type="component" value="Chromosome"/>
</dbReference>
<evidence type="ECO:0000256" key="2">
    <source>
        <dbReference type="HAMAP-Rule" id="MF_02128"/>
    </source>
</evidence>
<dbReference type="KEGG" id="reo:HUE58_01620"/>
<dbReference type="EC" id="2.7.4.16" evidence="2"/>
<feature type="binding site" evidence="2">
    <location>
        <position position="206"/>
    </location>
    <ligand>
        <name>Mg(2+)</name>
        <dbReference type="ChEBI" id="CHEBI:18420"/>
        <label>5</label>
    </ligand>
</feature>
<keyword evidence="2" id="KW-0479">Metal-binding</keyword>
<dbReference type="SUPFAM" id="SSF55326">
    <property type="entry name" value="PurM N-terminal domain-like"/>
    <property type="match status" value="1"/>
</dbReference>
<reference evidence="5 6" key="1">
    <citation type="submission" date="2020-05" db="EMBL/GenBank/DDBJ databases">
        <title>Horizontal transmission and recombination maintain forever young bacterial symbiont genomes.</title>
        <authorList>
            <person name="Russell S.L."/>
            <person name="Pepper-Tunick E."/>
            <person name="Svedberg J."/>
            <person name="Byrne A."/>
            <person name="Ruelas Castillo J."/>
            <person name="Vollmers C."/>
            <person name="Beinart R.A."/>
            <person name="Corbett-Detig R."/>
        </authorList>
    </citation>
    <scope>NUCLEOTIDE SEQUENCE [LARGE SCALE GENOMIC DNA]</scope>
    <source>
        <strain evidence="5">JDF_Ridge</strain>
    </source>
</reference>